<evidence type="ECO:0000256" key="1">
    <source>
        <dbReference type="ARBA" id="ARBA00006865"/>
    </source>
</evidence>
<dbReference type="GO" id="GO:0005975">
    <property type="term" value="P:carbohydrate metabolic process"/>
    <property type="evidence" value="ECO:0007669"/>
    <property type="project" value="InterPro"/>
</dbReference>
<dbReference type="SUPFAM" id="SSF49899">
    <property type="entry name" value="Concanavalin A-like lectins/glucanases"/>
    <property type="match status" value="1"/>
</dbReference>
<comment type="similarity">
    <text evidence="1">Belongs to the glycosyl hydrolase 16 family.</text>
</comment>
<dbReference type="PANTHER" id="PTHR10963">
    <property type="entry name" value="GLYCOSYL HYDROLASE-RELATED"/>
    <property type="match status" value="1"/>
</dbReference>
<dbReference type="GO" id="GO:0004553">
    <property type="term" value="F:hydrolase activity, hydrolyzing O-glycosyl compounds"/>
    <property type="evidence" value="ECO:0007669"/>
    <property type="project" value="InterPro"/>
</dbReference>
<dbReference type="InterPro" id="IPR000757">
    <property type="entry name" value="Beta-glucanase-like"/>
</dbReference>
<reference evidence="3" key="1">
    <citation type="submission" date="2019-07" db="EMBL/GenBank/DDBJ databases">
        <title>Genomic Encyclopedia of Type Strains, Phase IV (KMG-IV): sequencing the most valuable type-strain genomes for metagenomic binning, comparative biology and taxonomic classification.</title>
        <authorList>
            <person name="Goeker M."/>
        </authorList>
    </citation>
    <scope>NUCLEOTIDE SEQUENCE</scope>
    <source>
        <strain evidence="3">DSM 44596</strain>
    </source>
</reference>
<dbReference type="Gene3D" id="2.60.120.200">
    <property type="match status" value="1"/>
</dbReference>
<dbReference type="SMART" id="SM00458">
    <property type="entry name" value="RICIN"/>
    <property type="match status" value="1"/>
</dbReference>
<dbReference type="PROSITE" id="PS50231">
    <property type="entry name" value="RICIN_B_LECTIN"/>
    <property type="match status" value="1"/>
</dbReference>
<dbReference type="InterPro" id="IPR013320">
    <property type="entry name" value="ConA-like_dom_sf"/>
</dbReference>
<dbReference type="AlphaFoldDB" id="A0A652YHS4"/>
<sequence length="434" mass="46753">MRVTVFSYISGESSTKDRHSKQTVCFLIASIVMAMGALVVSPAVSEAAVIGAVKTPSGRCLENKWGVTSDGNPVQIYDCNGSAAQIWSVESDGTVRVQTKCLGPQGGSLAAGTALVISNCTGAAFQKWTSGPGGTVRSQVNGLCVENRGGVNANGNPAVVQVCDGTQAQSWSYTGAIVTLPSPSGVAVPVGNLNGWRQIFYDDFTKDAALGTWANTCDPNKIVYTGAQGQRWRTYPSCYLDTYQQRPYRADQVLSVKNGVLNFNLHNVNGQPAGASPSPVINGQNQNQTYGRYSARFKVDNPNLNEYYVAWLLWPQSEVWPRDGEFDFPEGGLSGTAGGFHHYSGAGSCVGGCQDLATDIGARFTDWHTYTIEWSPGRIKYLLDNQVVLESTSWVPSTPMRWQLQTETKGTGTSNGNLMLDWVSVYAYDTSARP</sequence>
<feature type="domain" description="GH16" evidence="2">
    <location>
        <begin position="181"/>
        <end position="431"/>
    </location>
</feature>
<dbReference type="Pfam" id="PF00652">
    <property type="entry name" value="Ricin_B_lectin"/>
    <property type="match status" value="1"/>
</dbReference>
<dbReference type="SUPFAM" id="SSF50370">
    <property type="entry name" value="Ricin B-like lectins"/>
    <property type="match status" value="1"/>
</dbReference>
<dbReference type="InterPro" id="IPR050546">
    <property type="entry name" value="Glycosyl_Hydrlase_16"/>
</dbReference>
<gene>
    <name evidence="3" type="ORF">FNL38_11272</name>
</gene>
<dbReference type="PANTHER" id="PTHR10963:SF55">
    <property type="entry name" value="GLYCOSIDE HYDROLASE FAMILY 16 PROTEIN"/>
    <property type="match status" value="1"/>
</dbReference>
<dbReference type="CDD" id="cd23451">
    <property type="entry name" value="beta-trefoil_Ricin_laminarinase"/>
    <property type="match status" value="1"/>
</dbReference>
<accession>A0A652YHS4</accession>
<evidence type="ECO:0000313" key="3">
    <source>
        <dbReference type="EMBL" id="TYQ00777.1"/>
    </source>
</evidence>
<evidence type="ECO:0000259" key="2">
    <source>
        <dbReference type="PROSITE" id="PS51762"/>
    </source>
</evidence>
<dbReference type="Gene3D" id="2.80.10.50">
    <property type="match status" value="1"/>
</dbReference>
<protein>
    <submittedName>
        <fullName evidence="3">Glycosyl hydrolase family 16</fullName>
    </submittedName>
</protein>
<keyword evidence="3" id="KW-0378">Hydrolase</keyword>
<dbReference type="EMBL" id="VNIQ01000012">
    <property type="protein sequence ID" value="TYQ00777.1"/>
    <property type="molecule type" value="Genomic_DNA"/>
</dbReference>
<dbReference type="InterPro" id="IPR035992">
    <property type="entry name" value="Ricin_B-like_lectins"/>
</dbReference>
<dbReference type="InterPro" id="IPR000772">
    <property type="entry name" value="Ricin_B_lectin"/>
</dbReference>
<dbReference type="CDD" id="cd00413">
    <property type="entry name" value="Glyco_hydrolase_16"/>
    <property type="match status" value="1"/>
</dbReference>
<dbReference type="PROSITE" id="PS51762">
    <property type="entry name" value="GH16_2"/>
    <property type="match status" value="1"/>
</dbReference>
<comment type="caution">
    <text evidence="3">The sequence shown here is derived from an EMBL/GenBank/DDBJ whole genome shotgun (WGS) entry which is preliminary data.</text>
</comment>
<organism evidence="3">
    <name type="scientific">Nocardia globerula</name>
    <dbReference type="NCBI Taxonomy" id="1818"/>
    <lineage>
        <taxon>Bacteria</taxon>
        <taxon>Bacillati</taxon>
        <taxon>Actinomycetota</taxon>
        <taxon>Actinomycetes</taxon>
        <taxon>Mycobacteriales</taxon>
        <taxon>Nocardiaceae</taxon>
        <taxon>Nocardia</taxon>
    </lineage>
</organism>
<proteinExistence type="inferred from homology"/>
<name>A0A652YHS4_NOCGL</name>
<dbReference type="Pfam" id="PF00722">
    <property type="entry name" value="Glyco_hydro_16"/>
    <property type="match status" value="1"/>
</dbReference>